<dbReference type="PANTHER" id="PTHR36681">
    <property type="entry name" value="NUCLEAR GTPASE, GERMINAL CENTER-ASSOCIATED, TANDEM DUPLICATE 3"/>
    <property type="match status" value="1"/>
</dbReference>
<dbReference type="Pfam" id="PF00350">
    <property type="entry name" value="Dynamin_N"/>
    <property type="match status" value="1"/>
</dbReference>
<reference evidence="3" key="1">
    <citation type="submission" date="2020-05" db="EMBL/GenBank/DDBJ databases">
        <title>Mycena genomes resolve the evolution of fungal bioluminescence.</title>
        <authorList>
            <person name="Tsai I.J."/>
        </authorList>
    </citation>
    <scope>NUCLEOTIDE SEQUENCE</scope>
    <source>
        <strain evidence="3">CCC161011</strain>
    </source>
</reference>
<gene>
    <name evidence="3" type="ORF">MVEN_01252400</name>
</gene>
<feature type="domain" description="Dynamin N-terminal" evidence="2">
    <location>
        <begin position="171"/>
        <end position="244"/>
    </location>
</feature>
<feature type="region of interest" description="Disordered" evidence="1">
    <location>
        <begin position="322"/>
        <end position="341"/>
    </location>
</feature>
<organism evidence="3 4">
    <name type="scientific">Mycena venus</name>
    <dbReference type="NCBI Taxonomy" id="2733690"/>
    <lineage>
        <taxon>Eukaryota</taxon>
        <taxon>Fungi</taxon>
        <taxon>Dikarya</taxon>
        <taxon>Basidiomycota</taxon>
        <taxon>Agaricomycotina</taxon>
        <taxon>Agaricomycetes</taxon>
        <taxon>Agaricomycetidae</taxon>
        <taxon>Agaricales</taxon>
        <taxon>Marasmiineae</taxon>
        <taxon>Mycenaceae</taxon>
        <taxon>Mycena</taxon>
    </lineage>
</organism>
<dbReference type="SUPFAM" id="SSF52540">
    <property type="entry name" value="P-loop containing nucleoside triphosphate hydrolases"/>
    <property type="match status" value="1"/>
</dbReference>
<accession>A0A8H7CWA4</accession>
<name>A0A8H7CWA4_9AGAR</name>
<feature type="region of interest" description="Disordered" evidence="1">
    <location>
        <begin position="852"/>
        <end position="873"/>
    </location>
</feature>
<feature type="compositionally biased region" description="Acidic residues" evidence="1">
    <location>
        <begin position="586"/>
        <end position="617"/>
    </location>
</feature>
<dbReference type="OrthoDB" id="3598281at2759"/>
<dbReference type="Gene3D" id="3.40.50.300">
    <property type="entry name" value="P-loop containing nucleotide triphosphate hydrolases"/>
    <property type="match status" value="1"/>
</dbReference>
<dbReference type="InterPro" id="IPR045063">
    <property type="entry name" value="Dynamin_N"/>
</dbReference>
<feature type="region of interest" description="Disordered" evidence="1">
    <location>
        <begin position="523"/>
        <end position="659"/>
    </location>
</feature>
<dbReference type="Proteomes" id="UP000620124">
    <property type="component" value="Unassembled WGS sequence"/>
</dbReference>
<feature type="compositionally biased region" description="Basic and acidic residues" evidence="1">
    <location>
        <begin position="649"/>
        <end position="659"/>
    </location>
</feature>
<feature type="compositionally biased region" description="Basic and acidic residues" evidence="1">
    <location>
        <begin position="618"/>
        <end position="641"/>
    </location>
</feature>
<proteinExistence type="predicted"/>
<evidence type="ECO:0000256" key="1">
    <source>
        <dbReference type="SAM" id="MobiDB-lite"/>
    </source>
</evidence>
<feature type="compositionally biased region" description="Acidic residues" evidence="1">
    <location>
        <begin position="561"/>
        <end position="578"/>
    </location>
</feature>
<evidence type="ECO:0000313" key="4">
    <source>
        <dbReference type="Proteomes" id="UP000620124"/>
    </source>
</evidence>
<keyword evidence="4" id="KW-1185">Reference proteome</keyword>
<feature type="compositionally biased region" description="Basic residues" evidence="1">
    <location>
        <begin position="537"/>
        <end position="556"/>
    </location>
</feature>
<feature type="region of interest" description="Disordered" evidence="1">
    <location>
        <begin position="1"/>
        <end position="109"/>
    </location>
</feature>
<protein>
    <submittedName>
        <fullName evidence="3">Nuclear GTPase SLIP-GC</fullName>
    </submittedName>
</protein>
<dbReference type="InterPro" id="IPR027417">
    <property type="entry name" value="P-loop_NTPase"/>
</dbReference>
<dbReference type="AlphaFoldDB" id="A0A8H7CWA4"/>
<evidence type="ECO:0000313" key="3">
    <source>
        <dbReference type="EMBL" id="KAF7352854.1"/>
    </source>
</evidence>
<dbReference type="PANTHER" id="PTHR36681:SF3">
    <property type="entry name" value="NUCLEAR GTPASE, GERMINAL CENTER-ASSOCIATED, TANDEM DUPLICATE 3"/>
    <property type="match status" value="1"/>
</dbReference>
<evidence type="ECO:0000259" key="2">
    <source>
        <dbReference type="Pfam" id="PF00350"/>
    </source>
</evidence>
<dbReference type="EMBL" id="JACAZI010000009">
    <property type="protein sequence ID" value="KAF7352854.1"/>
    <property type="molecule type" value="Genomic_DNA"/>
</dbReference>
<feature type="compositionally biased region" description="Polar residues" evidence="1">
    <location>
        <begin position="1"/>
        <end position="19"/>
    </location>
</feature>
<sequence length="1188" mass="131058">MNGNYKENLNMGQNASQTVKMEPSEYKIPPLNPSNGVKVKGDATSATTPLKPDADASKSAMNADPNASNSATDSDSDPSKDATPVPNQDADAKVEEPAPPPRVPSTATDYKVYGSPAEIEYTPEHALQEGLKMVNKMASSIQALQLGPRRKEVWQRDTTSLRGQGAPSTLIAVCGATGAGKSSILNAILDDNIVPTSGMRACTAVVTEIAYHKKKTIDADVSFLTKNEWKAELNILLGDLVEEDGTLKRSTDLTSDAGVAYSKVHAVYPTVSREKLVSMTADQIIAKDPKIERILGQTKRISARDSKVFAIEIAKYIDSKDQRRGKDKKDKGKKKDKNKDANTPALWPLIRQVNVRCSSAALSTDTSNLFTIGTGDANAARNSIAKNYMKKANSIWVLAPIMRAVDSKIAKDLLGDAFRNQLMMDGGYDDNTITFIATKCDDISCSEIITSLRLHDEPELEVIQDKIEAIADETTETKKKKTTADRLVKSMEAELKRNRAIHVEHKEHLECFEDGKPFVPRLTAKKTEKTVKAMAPKGKKRKNSRGGKRGSPKRRRSDSLDHEEDQDDKMEESDGEESDLFKSDSDNSDIDSDSDDEDSESDKDSDEEDDEEDDELDSDRQKSSDSESDNEKDSDIESVHDMEEEVTEESIKHDIAESKKLMDETLQRLNEARKQKKEASDRLATLKKKATTAQKEKNAFCSMKRSEFSREVLKEDFRTGLKDLDEAAAEERDPANFDPSVPIRDYSLIDLPVFTVSSRDYVRIKKQVKDDGEPTCFSNVRDTGIPGTYLVVPGWTLTVTHPLQMCKSGATTSPNPHASVLPKILLKHLGAFANDVKQYVAGIGEVTAGDRESLREKWESGEQDVPNSEGDPYEDDPFAAILGGSGNLYTMPQSVPKRDRYGQLIGITPRLAAEFGNIVETSVTSLKDHLHDGLEERCRVGAASAADAAVSTSDEFASSMHWASYRATLRRNGEYRRDLNVELTFEADIFSPLLKSIVACIDKLVGDVERSAAPGLKDRTKLQGESCLDSARTALDKTIETVKETLTSQQKEISRCLAPHVQAELLDGYERAMEEHGKGSVARQRASFHSYIVDCKEEMFEQGANVIIERLDGAADAVGETLKAALDNLAQKIEVNLAVLWEGVRDDPTQVKARSEVVTEVNRVLQQLQFFSAAEKARHIPDEDTVMD</sequence>
<feature type="compositionally biased region" description="Low complexity" evidence="1">
    <location>
        <begin position="62"/>
        <end position="73"/>
    </location>
</feature>
<comment type="caution">
    <text evidence="3">The sequence shown here is derived from an EMBL/GenBank/DDBJ whole genome shotgun (WGS) entry which is preliminary data.</text>
</comment>